<reference evidence="4" key="1">
    <citation type="submission" date="2022-01" db="EMBL/GenBank/DDBJ databases">
        <authorList>
            <person name="King R."/>
        </authorList>
    </citation>
    <scope>NUCLEOTIDE SEQUENCE</scope>
</reference>
<dbReference type="InterPro" id="IPR036291">
    <property type="entry name" value="NAD(P)-bd_dom_sf"/>
</dbReference>
<dbReference type="FunFam" id="3.40.50.720:FF:000047">
    <property type="entry name" value="NADP-dependent L-serine/L-allo-threonine dehydrogenase"/>
    <property type="match status" value="1"/>
</dbReference>
<dbReference type="PROSITE" id="PS00061">
    <property type="entry name" value="ADH_SHORT"/>
    <property type="match status" value="1"/>
</dbReference>
<dbReference type="OrthoDB" id="1933717at2759"/>
<dbReference type="Proteomes" id="UP001152798">
    <property type="component" value="Chromosome 7"/>
</dbReference>
<proteinExistence type="inferred from homology"/>
<dbReference type="InterPro" id="IPR020904">
    <property type="entry name" value="Sc_DH/Rdtase_CS"/>
</dbReference>
<dbReference type="PANTHER" id="PTHR43115">
    <property type="entry name" value="DEHYDROGENASE/REDUCTASE SDR FAMILY MEMBER 11"/>
    <property type="match status" value="1"/>
</dbReference>
<evidence type="ECO:0000256" key="2">
    <source>
        <dbReference type="ARBA" id="ARBA00023002"/>
    </source>
</evidence>
<keyword evidence="5" id="KW-1185">Reference proteome</keyword>
<protein>
    <submittedName>
        <fullName evidence="4">Uncharacterized protein</fullName>
    </submittedName>
</protein>
<evidence type="ECO:0000313" key="5">
    <source>
        <dbReference type="Proteomes" id="UP001152798"/>
    </source>
</evidence>
<dbReference type="Gene3D" id="3.40.50.720">
    <property type="entry name" value="NAD(P)-binding Rossmann-like Domain"/>
    <property type="match status" value="1"/>
</dbReference>
<evidence type="ECO:0000313" key="4">
    <source>
        <dbReference type="EMBL" id="CAH1406881.1"/>
    </source>
</evidence>
<evidence type="ECO:0000256" key="1">
    <source>
        <dbReference type="ARBA" id="ARBA00006484"/>
    </source>
</evidence>
<dbReference type="Pfam" id="PF00106">
    <property type="entry name" value="adh_short"/>
    <property type="match status" value="1"/>
</dbReference>
<dbReference type="SUPFAM" id="SSF51735">
    <property type="entry name" value="NAD(P)-binding Rossmann-fold domains"/>
    <property type="match status" value="1"/>
</dbReference>
<name>A0A9P0HT10_NEZVI</name>
<dbReference type="PANTHER" id="PTHR43115:SF4">
    <property type="entry name" value="DEHYDROGENASE_REDUCTASE SDR FAMILY MEMBER 11"/>
    <property type="match status" value="1"/>
</dbReference>
<dbReference type="PRINTS" id="PR00080">
    <property type="entry name" value="SDRFAMILY"/>
</dbReference>
<gene>
    <name evidence="4" type="ORF">NEZAVI_LOCUS14720</name>
</gene>
<dbReference type="EMBL" id="OV725083">
    <property type="protein sequence ID" value="CAH1406881.1"/>
    <property type="molecule type" value="Genomic_DNA"/>
</dbReference>
<comment type="similarity">
    <text evidence="1 3">Belongs to the short-chain dehydrogenases/reductases (SDR) family.</text>
</comment>
<accession>A0A9P0HT10</accession>
<sequence length="250" mass="27251">MEHWKDKVAIVTGASAGIGKAVAAKLTEEGMRVAAVARRKERLQELVNQYKGRIYAFPCDITQDEELVKLFKTIEETIGPCHVLVNNAGTAFKSDVLECNLKEWRYMFDLNVIAVGVATREAISSMKRNKIDDGQVINISSIASKGIPGPEGIGRHVYNATKHALRVLTEGARMELAQQKSGIKVSTICPGVVETEIFEVGGWGDIFLNDQTPALQPNAIADGVVTLLSTPHSTHIADLVIRPLGEKLYS</sequence>
<organism evidence="4 5">
    <name type="scientific">Nezara viridula</name>
    <name type="common">Southern green stink bug</name>
    <name type="synonym">Cimex viridulus</name>
    <dbReference type="NCBI Taxonomy" id="85310"/>
    <lineage>
        <taxon>Eukaryota</taxon>
        <taxon>Metazoa</taxon>
        <taxon>Ecdysozoa</taxon>
        <taxon>Arthropoda</taxon>
        <taxon>Hexapoda</taxon>
        <taxon>Insecta</taxon>
        <taxon>Pterygota</taxon>
        <taxon>Neoptera</taxon>
        <taxon>Paraneoptera</taxon>
        <taxon>Hemiptera</taxon>
        <taxon>Heteroptera</taxon>
        <taxon>Panheteroptera</taxon>
        <taxon>Pentatomomorpha</taxon>
        <taxon>Pentatomoidea</taxon>
        <taxon>Pentatomidae</taxon>
        <taxon>Pentatominae</taxon>
        <taxon>Nezara</taxon>
    </lineage>
</organism>
<keyword evidence="2" id="KW-0560">Oxidoreductase</keyword>
<dbReference type="InterPro" id="IPR002347">
    <property type="entry name" value="SDR_fam"/>
</dbReference>
<dbReference type="AlphaFoldDB" id="A0A9P0HT10"/>
<dbReference type="GO" id="GO:0016616">
    <property type="term" value="F:oxidoreductase activity, acting on the CH-OH group of donors, NAD or NADP as acceptor"/>
    <property type="evidence" value="ECO:0007669"/>
    <property type="project" value="UniProtKB-ARBA"/>
</dbReference>
<dbReference type="PRINTS" id="PR00081">
    <property type="entry name" value="GDHRDH"/>
</dbReference>
<evidence type="ECO:0000256" key="3">
    <source>
        <dbReference type="RuleBase" id="RU000363"/>
    </source>
</evidence>